<comment type="caution">
    <text evidence="3">The sequence shown here is derived from an EMBL/GenBank/DDBJ whole genome shotgun (WGS) entry which is preliminary data.</text>
</comment>
<feature type="transmembrane region" description="Helical" evidence="2">
    <location>
        <begin position="158"/>
        <end position="178"/>
    </location>
</feature>
<keyword evidence="2" id="KW-1133">Transmembrane helix</keyword>
<dbReference type="Proteomes" id="UP000696931">
    <property type="component" value="Unassembled WGS sequence"/>
</dbReference>
<evidence type="ECO:0000313" key="4">
    <source>
        <dbReference type="Proteomes" id="UP000696931"/>
    </source>
</evidence>
<dbReference type="InterPro" id="IPR052724">
    <property type="entry name" value="GT117_domain-containing"/>
</dbReference>
<feature type="transmembrane region" description="Helical" evidence="2">
    <location>
        <begin position="190"/>
        <end position="223"/>
    </location>
</feature>
<feature type="transmembrane region" description="Helical" evidence="2">
    <location>
        <begin position="235"/>
        <end position="256"/>
    </location>
</feature>
<gene>
    <name evidence="3" type="ORF">HZA61_14870</name>
</gene>
<dbReference type="InterPro" id="IPR021280">
    <property type="entry name" value="TMEM260-like"/>
</dbReference>
<reference evidence="3" key="1">
    <citation type="submission" date="2020-07" db="EMBL/GenBank/DDBJ databases">
        <title>Huge and variable diversity of episymbiotic CPR bacteria and DPANN archaea in groundwater ecosystems.</title>
        <authorList>
            <person name="He C.Y."/>
            <person name="Keren R."/>
            <person name="Whittaker M."/>
            <person name="Farag I.F."/>
            <person name="Doudna J."/>
            <person name="Cate J.H.D."/>
            <person name="Banfield J.F."/>
        </authorList>
    </citation>
    <scope>NUCLEOTIDE SEQUENCE</scope>
    <source>
        <strain evidence="3">NC_groundwater_1813_Pr3_B-0.1um_71_17</strain>
    </source>
</reference>
<evidence type="ECO:0000256" key="1">
    <source>
        <dbReference type="SAM" id="MobiDB-lite"/>
    </source>
</evidence>
<feature type="compositionally biased region" description="Polar residues" evidence="1">
    <location>
        <begin position="7"/>
        <end position="21"/>
    </location>
</feature>
<feature type="region of interest" description="Disordered" evidence="1">
    <location>
        <begin position="1"/>
        <end position="22"/>
    </location>
</feature>
<proteinExistence type="predicted"/>
<protein>
    <submittedName>
        <fullName evidence="3">DUF2723 domain-containing protein</fullName>
    </submittedName>
</protein>
<keyword evidence="2" id="KW-0812">Transmembrane</keyword>
<feature type="transmembrane region" description="Helical" evidence="2">
    <location>
        <begin position="127"/>
        <end position="146"/>
    </location>
</feature>
<feature type="transmembrane region" description="Helical" evidence="2">
    <location>
        <begin position="93"/>
        <end position="115"/>
    </location>
</feature>
<accession>A0A933SJ03</accession>
<feature type="transmembrane region" description="Helical" evidence="2">
    <location>
        <begin position="358"/>
        <end position="377"/>
    </location>
</feature>
<sequence length="549" mass="58069">MAKSTKQRSTSLPGGSGTTRTEVPRTWSAACALAACFLFASLAPQVSGDKDSSEFALVLATCGVAHPTGYPIYTLLGHLFVKALHATGAGWPFAANVWSSVGAAVATYFLQRLALSLSSDALAGSRAARFLWSLVPAAWLAVNPVWTGEASLAEVYSWHVAWALGTAHLFVMTARWLEGAGASGRPGWRAWAWGAACGLGGAHHATSLFVAGPLSVALAALAFRRAGAAPARVAATVAAVLGGALVPLSSDAFLLWRAGHPAEAHWPMLAPGLAGWWAHVSGSQYWTLVGRFAPSPEQSRLLASYVWPYLGVSFAASAAAALLARHSGQRIVRAALLVSAGLVSLYTLRYGVTDPASYFLLPIALGLAALPSLAFSFPLRDAGARRLPAIAAACLLALAALAGVPWLRVARDRAATYERFEALVHSMWRAVPAGPSFVFWTNDMYPMLRGYQLWEGEHPDAEVLHAFNLTSPIVRERFAARHGFDPAAGWESAIPAGGTDVNARYEAVMLYIENRVNSQGARAVLHFDPAVPTVRLLEKAASADTATAR</sequence>
<keyword evidence="2" id="KW-0472">Membrane</keyword>
<feature type="transmembrane region" description="Helical" evidence="2">
    <location>
        <begin position="331"/>
        <end position="352"/>
    </location>
</feature>
<organism evidence="3 4">
    <name type="scientific">Eiseniibacteriota bacterium</name>
    <dbReference type="NCBI Taxonomy" id="2212470"/>
    <lineage>
        <taxon>Bacteria</taxon>
        <taxon>Candidatus Eiseniibacteriota</taxon>
    </lineage>
</organism>
<dbReference type="EMBL" id="JACRIW010000108">
    <property type="protein sequence ID" value="MBI5170769.1"/>
    <property type="molecule type" value="Genomic_DNA"/>
</dbReference>
<dbReference type="AlphaFoldDB" id="A0A933SJ03"/>
<evidence type="ECO:0000313" key="3">
    <source>
        <dbReference type="EMBL" id="MBI5170769.1"/>
    </source>
</evidence>
<feature type="transmembrane region" description="Helical" evidence="2">
    <location>
        <begin position="389"/>
        <end position="407"/>
    </location>
</feature>
<dbReference type="PANTHER" id="PTHR16214">
    <property type="entry name" value="TRANSMEMBRANE PROTEIN 260"/>
    <property type="match status" value="1"/>
</dbReference>
<feature type="transmembrane region" description="Helical" evidence="2">
    <location>
        <begin position="55"/>
        <end position="73"/>
    </location>
</feature>
<name>A0A933SJ03_UNCEI</name>
<evidence type="ECO:0000256" key="2">
    <source>
        <dbReference type="SAM" id="Phobius"/>
    </source>
</evidence>
<feature type="transmembrane region" description="Helical" evidence="2">
    <location>
        <begin position="306"/>
        <end position="324"/>
    </location>
</feature>
<dbReference type="Pfam" id="PF11028">
    <property type="entry name" value="TMEM260-like"/>
    <property type="match status" value="1"/>
</dbReference>
<feature type="transmembrane region" description="Helical" evidence="2">
    <location>
        <begin position="26"/>
        <end position="43"/>
    </location>
</feature>
<dbReference type="PANTHER" id="PTHR16214:SF3">
    <property type="entry name" value="TRANSMEMBRANE PROTEIN 260"/>
    <property type="match status" value="1"/>
</dbReference>